<dbReference type="EMBL" id="PFAR01000025">
    <property type="protein sequence ID" value="PIR93179.1"/>
    <property type="molecule type" value="Genomic_DNA"/>
</dbReference>
<comment type="caution">
    <text evidence="1">The sequence shown here is derived from an EMBL/GenBank/DDBJ whole genome shotgun (WGS) entry which is preliminary data.</text>
</comment>
<accession>A0A2H0V411</accession>
<protein>
    <submittedName>
        <fullName evidence="1">Uncharacterized protein</fullName>
    </submittedName>
</protein>
<evidence type="ECO:0000313" key="1">
    <source>
        <dbReference type="EMBL" id="PIR93179.1"/>
    </source>
</evidence>
<organism evidence="1 2">
    <name type="scientific">Candidatus Falkowbacteria bacterium CG10_big_fil_rev_8_21_14_0_10_43_10</name>
    <dbReference type="NCBI Taxonomy" id="1974567"/>
    <lineage>
        <taxon>Bacteria</taxon>
        <taxon>Candidatus Falkowiibacteriota</taxon>
    </lineage>
</organism>
<reference evidence="2" key="1">
    <citation type="submission" date="2017-09" db="EMBL/GenBank/DDBJ databases">
        <title>Depth-based differentiation of microbial function through sediment-hosted aquifers and enrichment of novel symbionts in the deep terrestrial subsurface.</title>
        <authorList>
            <person name="Probst A.J."/>
            <person name="Ladd B."/>
            <person name="Jarett J.K."/>
            <person name="Geller-Mcgrath D.E."/>
            <person name="Sieber C.M.K."/>
            <person name="Emerson J.B."/>
            <person name="Anantharaman K."/>
            <person name="Thomas B.C."/>
            <person name="Malmstrom R."/>
            <person name="Stieglmeier M."/>
            <person name="Klingl A."/>
            <person name="Woyke T."/>
            <person name="Ryan C.M."/>
            <person name="Banfield J.F."/>
        </authorList>
    </citation>
    <scope>NUCLEOTIDE SEQUENCE [LARGE SCALE GENOMIC DNA]</scope>
</reference>
<evidence type="ECO:0000313" key="2">
    <source>
        <dbReference type="Proteomes" id="UP000228626"/>
    </source>
</evidence>
<name>A0A2H0V411_9BACT</name>
<proteinExistence type="predicted"/>
<dbReference type="AlphaFoldDB" id="A0A2H0V411"/>
<gene>
    <name evidence="1" type="ORF">COT99_02190</name>
</gene>
<dbReference type="Proteomes" id="UP000228626">
    <property type="component" value="Unassembled WGS sequence"/>
</dbReference>
<sequence length="93" mass="10414">MAHRDSGKFHAKHGTLTSTAAEVADAAARLPQVDRVTPGVIKQTRGGRRWLKFIWTQVGWQVKVGGDRAVQTLFIYTKQRHSTKTSLEKSFAH</sequence>